<dbReference type="GO" id="GO:0005886">
    <property type="term" value="C:plasma membrane"/>
    <property type="evidence" value="ECO:0007669"/>
    <property type="project" value="TreeGrafter"/>
</dbReference>
<feature type="domain" description="Major facilitator superfamily (MFS) profile" evidence="11">
    <location>
        <begin position="105"/>
        <end position="592"/>
    </location>
</feature>
<evidence type="ECO:0000256" key="5">
    <source>
        <dbReference type="ARBA" id="ARBA00038347"/>
    </source>
</evidence>
<comment type="function">
    <text evidence="6">MFS transporter; part of the gene cluster that mediates the biosynthesis of cercosporin, a light-activated, non-host-selective toxin. The perylenequinone chromophore of cercosporin absorbs light energy to attain an electronically-activated triplet state and produces active oxygen species such as the hydroxyl radical, superoxide, hydrogen peroxide or singlet oxygen upon reaction with oxygen molecules. These reactive oxygen species cause damage to various cellular components including lipids, proteins and nucleic acids. Responsible for secretion and accumulation of cercosporin, but does not play any roles in self-protection against the toxicity of cercosporin.</text>
</comment>
<dbReference type="FunFam" id="1.20.1250.20:FF:000011">
    <property type="entry name" value="MFS multidrug transporter, putative"/>
    <property type="match status" value="1"/>
</dbReference>
<organism evidence="12 13">
    <name type="scientific">Hortaea werneckii</name>
    <name type="common">Black yeast</name>
    <name type="synonym">Cladosporium werneckii</name>
    <dbReference type="NCBI Taxonomy" id="91943"/>
    <lineage>
        <taxon>Eukaryota</taxon>
        <taxon>Fungi</taxon>
        <taxon>Dikarya</taxon>
        <taxon>Ascomycota</taxon>
        <taxon>Pezizomycotina</taxon>
        <taxon>Dothideomycetes</taxon>
        <taxon>Dothideomycetidae</taxon>
        <taxon>Mycosphaerellales</taxon>
        <taxon>Teratosphaeriaceae</taxon>
        <taxon>Hortaea</taxon>
    </lineage>
</organism>
<evidence type="ECO:0000256" key="2">
    <source>
        <dbReference type="ARBA" id="ARBA00022692"/>
    </source>
</evidence>
<comment type="subcellular location">
    <subcellularLocation>
        <location evidence="1">Membrane</location>
        <topology evidence="1">Multi-pass membrane protein</topology>
    </subcellularLocation>
</comment>
<dbReference type="PANTHER" id="PTHR23502">
    <property type="entry name" value="MAJOR FACILITATOR SUPERFAMILY"/>
    <property type="match status" value="1"/>
</dbReference>
<dbReference type="CDD" id="cd17323">
    <property type="entry name" value="MFS_Tpo1_MDR_like"/>
    <property type="match status" value="1"/>
</dbReference>
<comment type="caution">
    <text evidence="12">The sequence shown here is derived from an EMBL/GenBank/DDBJ whole genome shotgun (WGS) entry which is preliminary data.</text>
</comment>
<feature type="transmembrane region" description="Helical" evidence="10">
    <location>
        <begin position="259"/>
        <end position="278"/>
    </location>
</feature>
<evidence type="ECO:0000259" key="11">
    <source>
        <dbReference type="PROSITE" id="PS50850"/>
    </source>
</evidence>
<evidence type="ECO:0000256" key="4">
    <source>
        <dbReference type="ARBA" id="ARBA00023136"/>
    </source>
</evidence>
<dbReference type="InterPro" id="IPR011701">
    <property type="entry name" value="MFS"/>
</dbReference>
<dbReference type="InterPro" id="IPR036259">
    <property type="entry name" value="MFS_trans_sf"/>
</dbReference>
<proteinExistence type="inferred from homology"/>
<gene>
    <name evidence="12" type="ORF">D0868_04219</name>
</gene>
<keyword evidence="2 10" id="KW-0812">Transmembrane</keyword>
<dbReference type="Gene3D" id="1.20.1250.20">
    <property type="entry name" value="MFS general substrate transporter like domains"/>
    <property type="match status" value="1"/>
</dbReference>
<feature type="transmembrane region" description="Helical" evidence="10">
    <location>
        <begin position="103"/>
        <end position="123"/>
    </location>
</feature>
<feature type="compositionally biased region" description="Basic and acidic residues" evidence="9">
    <location>
        <begin position="59"/>
        <end position="74"/>
    </location>
</feature>
<sequence length="592" mass="64700">MQPRQNYQDGQELQRRSSSLQREREDGHLDQESSPKQASAEAENPSDESRSQTQYTSHADPEKTINETAHHDIKPASQAITAQDWTGPDDPENPHNWSLLKRCLHIFPIAFLSFAVTAGSSLITPSTPEIAQQFSVSRTVSILSLSLFVFGLGIGPMIAAPISETLGRNMVYKISGLVYMLFILGSGFSETLASLLVCRFFAGVAGGPVLAVGAGTNADVFPLHLRAVSSSFYIMAPFLGPSIGPVIGGFAAQLKGWRWTQWCTIFIALAAYLTVLPMQETYKKVILQRRATRLGAAPAPAAAKKGWAQIEMVLTITLARPLHMLATEPIVALFSAYNAFTFGVLFAFFAAYPYTFQTVYGFNTWQYGLTFLGIGIGVLLGLMTAITIDRKIYMRLHRQTKREGKSVIAPEHRLYVGMAGAFGVPVGLFWFAWTANPQTHWISPVLAGIPFAWGNLCVFVSAATYLIDVYGALNGASAMAANGLARYTLGAVFPLFTFQMYRHLGIAWATSLLGFKPESYLFENLPSPSRARIMSLLQPGTPIAKTPILPISSGGEMLPLPMTLSIRISAQTRACEQRYIDIARASYSTPTL</sequence>
<dbReference type="Pfam" id="PF07690">
    <property type="entry name" value="MFS_1"/>
    <property type="match status" value="1"/>
</dbReference>
<feature type="transmembrane region" description="Helical" evidence="10">
    <location>
        <begin position="445"/>
        <end position="467"/>
    </location>
</feature>
<dbReference type="AlphaFoldDB" id="A0A3M6Z344"/>
<evidence type="ECO:0000256" key="7">
    <source>
        <dbReference type="ARBA" id="ARBA00069139"/>
    </source>
</evidence>
<comment type="similarity">
    <text evidence="5">Belongs to the major facilitator superfamily. CAR1 family.</text>
</comment>
<dbReference type="EMBL" id="QWIK01000260">
    <property type="protein sequence ID" value="RMY09499.1"/>
    <property type="molecule type" value="Genomic_DNA"/>
</dbReference>
<feature type="region of interest" description="Disordered" evidence="9">
    <location>
        <begin position="1"/>
        <end position="75"/>
    </location>
</feature>
<keyword evidence="4 10" id="KW-0472">Membrane</keyword>
<feature type="transmembrane region" description="Helical" evidence="10">
    <location>
        <begin position="135"/>
        <end position="158"/>
    </location>
</feature>
<evidence type="ECO:0000256" key="1">
    <source>
        <dbReference type="ARBA" id="ARBA00004141"/>
    </source>
</evidence>
<dbReference type="InterPro" id="IPR020846">
    <property type="entry name" value="MFS_dom"/>
</dbReference>
<dbReference type="SUPFAM" id="SSF103473">
    <property type="entry name" value="MFS general substrate transporter"/>
    <property type="match status" value="1"/>
</dbReference>
<feature type="transmembrane region" description="Helical" evidence="10">
    <location>
        <begin position="200"/>
        <end position="220"/>
    </location>
</feature>
<evidence type="ECO:0000256" key="6">
    <source>
        <dbReference type="ARBA" id="ARBA00053977"/>
    </source>
</evidence>
<protein>
    <recommendedName>
        <fullName evidence="7">Cercosporin MFS transporter CTB4</fullName>
    </recommendedName>
    <alternativeName>
        <fullName evidence="8">Cercosporin toxin biosynthesis cluster protein 4</fullName>
    </alternativeName>
</protein>
<evidence type="ECO:0000256" key="9">
    <source>
        <dbReference type="SAM" id="MobiDB-lite"/>
    </source>
</evidence>
<accession>A0A3M6Z344</accession>
<feature type="transmembrane region" description="Helical" evidence="10">
    <location>
        <begin position="170"/>
        <end position="188"/>
    </location>
</feature>
<evidence type="ECO:0000313" key="12">
    <source>
        <dbReference type="EMBL" id="RMY09499.1"/>
    </source>
</evidence>
<evidence type="ECO:0000256" key="8">
    <source>
        <dbReference type="ARBA" id="ARBA00077167"/>
    </source>
</evidence>
<dbReference type="GO" id="GO:0015606">
    <property type="term" value="F:spermidine transmembrane transporter activity"/>
    <property type="evidence" value="ECO:0007669"/>
    <property type="project" value="TreeGrafter"/>
</dbReference>
<dbReference type="Proteomes" id="UP000282582">
    <property type="component" value="Unassembled WGS sequence"/>
</dbReference>
<name>A0A3M6Z344_HORWE</name>
<dbReference type="PANTHER" id="PTHR23502:SF182">
    <property type="entry name" value="POLYAMINE TRANSPORTER, PUTATIVE-RELATED"/>
    <property type="match status" value="1"/>
</dbReference>
<feature type="transmembrane region" description="Helical" evidence="10">
    <location>
        <begin position="414"/>
        <end position="433"/>
    </location>
</feature>
<evidence type="ECO:0000256" key="3">
    <source>
        <dbReference type="ARBA" id="ARBA00022989"/>
    </source>
</evidence>
<dbReference type="GO" id="GO:0000297">
    <property type="term" value="F:spermine transmembrane transporter activity"/>
    <property type="evidence" value="ECO:0007669"/>
    <property type="project" value="TreeGrafter"/>
</dbReference>
<feature type="transmembrane region" description="Helical" evidence="10">
    <location>
        <begin position="232"/>
        <end position="253"/>
    </location>
</feature>
<evidence type="ECO:0000313" key="13">
    <source>
        <dbReference type="Proteomes" id="UP000282582"/>
    </source>
</evidence>
<dbReference type="PROSITE" id="PS50850">
    <property type="entry name" value="MFS"/>
    <property type="match status" value="1"/>
</dbReference>
<reference evidence="12 13" key="1">
    <citation type="journal article" date="2018" name="BMC Genomics">
        <title>Genomic evidence for intraspecific hybridization in a clonal and extremely halotolerant yeast.</title>
        <authorList>
            <person name="Gostincar C."/>
            <person name="Stajich J.E."/>
            <person name="Zupancic J."/>
            <person name="Zalar P."/>
            <person name="Gunde-Cimerman N."/>
        </authorList>
    </citation>
    <scope>NUCLEOTIDE SEQUENCE [LARGE SCALE GENOMIC DNA]</scope>
    <source>
        <strain evidence="12 13">EXF-6654</strain>
    </source>
</reference>
<feature type="compositionally biased region" description="Basic and acidic residues" evidence="9">
    <location>
        <begin position="21"/>
        <end position="33"/>
    </location>
</feature>
<feature type="transmembrane region" description="Helical" evidence="10">
    <location>
        <begin position="364"/>
        <end position="388"/>
    </location>
</feature>
<evidence type="ECO:0000256" key="10">
    <source>
        <dbReference type="SAM" id="Phobius"/>
    </source>
</evidence>
<keyword evidence="3 10" id="KW-1133">Transmembrane helix</keyword>
<feature type="transmembrane region" description="Helical" evidence="10">
    <location>
        <begin position="330"/>
        <end position="352"/>
    </location>
</feature>